<protein>
    <submittedName>
        <fullName evidence="2">Por secretion system C-terminal sorting domain-containing protein</fullName>
    </submittedName>
</protein>
<accession>A0A1R3X4W8</accession>
<dbReference type="OrthoDB" id="979598at2"/>
<name>A0A1R3X4W8_9BACT</name>
<reference evidence="3" key="1">
    <citation type="submission" date="2017-01" db="EMBL/GenBank/DDBJ databases">
        <authorList>
            <person name="Varghese N."/>
            <person name="Submissions S."/>
        </authorList>
    </citation>
    <scope>NUCLEOTIDE SEQUENCE [LARGE SCALE GENOMIC DNA]</scope>
    <source>
        <strain evidence="3">LP100</strain>
    </source>
</reference>
<keyword evidence="3" id="KW-1185">Reference proteome</keyword>
<dbReference type="EMBL" id="FTPP01000001">
    <property type="protein sequence ID" value="SIT85159.1"/>
    <property type="molecule type" value="Genomic_DNA"/>
</dbReference>
<proteinExistence type="predicted"/>
<evidence type="ECO:0000313" key="3">
    <source>
        <dbReference type="Proteomes" id="UP000187181"/>
    </source>
</evidence>
<dbReference type="STRING" id="1317125.SAMN05444128_1498"/>
<dbReference type="NCBIfam" id="TIGR04183">
    <property type="entry name" value="Por_Secre_tail"/>
    <property type="match status" value="1"/>
</dbReference>
<evidence type="ECO:0000313" key="2">
    <source>
        <dbReference type="EMBL" id="SIT85159.1"/>
    </source>
</evidence>
<feature type="domain" description="Secretion system C-terminal sorting" evidence="1">
    <location>
        <begin position="288"/>
        <end position="363"/>
    </location>
</feature>
<dbReference type="Proteomes" id="UP000187181">
    <property type="component" value="Unassembled WGS sequence"/>
</dbReference>
<organism evidence="2 3">
    <name type="scientific">Pontibacter indicus</name>
    <dbReference type="NCBI Taxonomy" id="1317125"/>
    <lineage>
        <taxon>Bacteria</taxon>
        <taxon>Pseudomonadati</taxon>
        <taxon>Bacteroidota</taxon>
        <taxon>Cytophagia</taxon>
        <taxon>Cytophagales</taxon>
        <taxon>Hymenobacteraceae</taxon>
        <taxon>Pontibacter</taxon>
    </lineage>
</organism>
<dbReference type="Pfam" id="PF18962">
    <property type="entry name" value="Por_Secre_tail"/>
    <property type="match status" value="1"/>
</dbReference>
<evidence type="ECO:0000259" key="1">
    <source>
        <dbReference type="Pfam" id="PF18962"/>
    </source>
</evidence>
<gene>
    <name evidence="2" type="ORF">SAMN05444128_1498</name>
</gene>
<dbReference type="InterPro" id="IPR026444">
    <property type="entry name" value="Secre_tail"/>
</dbReference>
<sequence length="364" mass="41013">MNLFINLQTLLRLALALLMGLLPLYGALAQESGKQKHKAHIKMVRTVDGKTVVVDTTFSAETEEAIAKALKAARLDTGHMRLLDGKIRAYTFSKEGEAALKAGVHSLKADSAMRRAMKEVRVLSIQADSLSKDMVKRFKIVQGDSLLIGEGPRVFVRTLVDSSIVHLGEPGKAFSINPKEIERIIVKAMPSHERMDSLMRLHEQMNFKVIVKDGDKKVYRIHEDGREEEIPHTDFNFGEGKRGRAIFIARKVKVEEITKADKEQLKATGAPVEMKSREELKMEEINFHPNPNNGRFKLNFSLKNKGTTVVRVMDDKGQEVFVDTVEDLSGSYERNIDLSPFGRGLYFLQVAQGNRYHTKKILVQ</sequence>
<dbReference type="RefSeq" id="WP_076667075.1">
    <property type="nucleotide sequence ID" value="NZ_FTPP01000001.1"/>
</dbReference>
<dbReference type="AlphaFoldDB" id="A0A1R3X4W8"/>